<reference evidence="2 3" key="1">
    <citation type="journal article" date="2012" name="ISME J.">
        <title>Nitrification expanded: discovery, physiology and genomics of a nitrite-oxidizing bacterium from the phylum Chloroflexi.</title>
        <authorList>
            <person name="Sorokin D.Y."/>
            <person name="Lucker S."/>
            <person name="Vejmelkova D."/>
            <person name="Kostrikina N.A."/>
            <person name="Kleerebezem R."/>
            <person name="Rijpstra W.I."/>
            <person name="Damste J.S."/>
            <person name="Le Paslier D."/>
            <person name="Muyzer G."/>
            <person name="Wagner M."/>
            <person name="van Loosdrecht M.C."/>
            <person name="Daims H."/>
        </authorList>
    </citation>
    <scope>NUCLEOTIDE SEQUENCE [LARGE SCALE GENOMIC DNA]</scope>
    <source>
        <strain evidence="3">none</strain>
    </source>
</reference>
<organism evidence="2 3">
    <name type="scientific">Nitrolancea hollandica Lb</name>
    <dbReference type="NCBI Taxonomy" id="1129897"/>
    <lineage>
        <taxon>Bacteria</taxon>
        <taxon>Pseudomonadati</taxon>
        <taxon>Thermomicrobiota</taxon>
        <taxon>Thermomicrobia</taxon>
        <taxon>Sphaerobacterales</taxon>
        <taxon>Sphaerobacterineae</taxon>
        <taxon>Sphaerobacteraceae</taxon>
        <taxon>Nitrolancea</taxon>
    </lineage>
</organism>
<dbReference type="EMBL" id="CAGS01000254">
    <property type="protein sequence ID" value="CCF84251.1"/>
    <property type="molecule type" value="Genomic_DNA"/>
</dbReference>
<dbReference type="AlphaFoldDB" id="I4EHT9"/>
<comment type="caution">
    <text evidence="2">The sequence shown here is derived from an EMBL/GenBank/DDBJ whole genome shotgun (WGS) entry which is preliminary data.</text>
</comment>
<name>I4EHT9_9BACT</name>
<protein>
    <submittedName>
        <fullName evidence="2">Uncharacterized protein</fullName>
    </submittedName>
</protein>
<gene>
    <name evidence="2" type="ORF">NITHO_3270009</name>
</gene>
<keyword evidence="3" id="KW-1185">Reference proteome</keyword>
<sequence length="117" mass="12743">MTRSGDRGRPFQCNPTAGGRSEPGPPSTGSSSRTCSADRANGDLREQLGLTGSFIHGNEHSLEGFSHVTWDTRSGELPDGDRGRHLIVVTGRASVFSDTFHRSMEGDSLWICERRPK</sequence>
<feature type="compositionally biased region" description="Low complexity" evidence="1">
    <location>
        <begin position="18"/>
        <end position="35"/>
    </location>
</feature>
<evidence type="ECO:0000313" key="3">
    <source>
        <dbReference type="Proteomes" id="UP000004221"/>
    </source>
</evidence>
<dbReference type="Proteomes" id="UP000004221">
    <property type="component" value="Unassembled WGS sequence"/>
</dbReference>
<accession>I4EHT9</accession>
<feature type="region of interest" description="Disordered" evidence="1">
    <location>
        <begin position="1"/>
        <end position="40"/>
    </location>
</feature>
<evidence type="ECO:0000313" key="2">
    <source>
        <dbReference type="EMBL" id="CCF84251.1"/>
    </source>
</evidence>
<evidence type="ECO:0000256" key="1">
    <source>
        <dbReference type="SAM" id="MobiDB-lite"/>
    </source>
</evidence>
<proteinExistence type="predicted"/>